<evidence type="ECO:0000313" key="2">
    <source>
        <dbReference type="EMBL" id="CCX08815.1"/>
    </source>
</evidence>
<feature type="transmembrane region" description="Helical" evidence="1">
    <location>
        <begin position="223"/>
        <end position="242"/>
    </location>
</feature>
<sequence length="291" mass="31220">MPRPSHGQTGLLFLSLRSLQAISLLVTLSLTSRFITTLIETSQTNPPSPLIAILVITILSCIYCILSLFLYFDHQLPLLPSISVDGGLFLAMLISAVVLGKPLSFVSCKALVGQATQVVYDVGTGLSKAPVAATAAAYAGPTPTTLYKYTTTTVAQAAATIAATLTPEASTQVKESDGNMYTISGRSVGNSIKLAARDIIIKTPDYKDLIPQGTVGDCNMMKAVWGFSIVLAVLFLLVWWLWDLFGGLKKGLRGRWEYKFQSGMALVGLCFGASVRKINGMLMMVVALRCE</sequence>
<reference evidence="2 3" key="1">
    <citation type="journal article" date="2013" name="PLoS Genet.">
        <title>The genome and development-dependent transcriptomes of Pyronema confluens: a window into fungal evolution.</title>
        <authorList>
            <person name="Traeger S."/>
            <person name="Altegoer F."/>
            <person name="Freitag M."/>
            <person name="Gabaldon T."/>
            <person name="Kempken F."/>
            <person name="Kumar A."/>
            <person name="Marcet-Houben M."/>
            <person name="Poggeler S."/>
            <person name="Stajich J.E."/>
            <person name="Nowrousian M."/>
        </authorList>
    </citation>
    <scope>NUCLEOTIDE SEQUENCE [LARGE SCALE GENOMIC DNA]</scope>
    <source>
        <strain evidence="3">CBS 100304</strain>
        <tissue evidence="2">Vegetative mycelium</tissue>
    </source>
</reference>
<feature type="transmembrane region" description="Helical" evidence="1">
    <location>
        <begin position="20"/>
        <end position="39"/>
    </location>
</feature>
<feature type="transmembrane region" description="Helical" evidence="1">
    <location>
        <begin position="262"/>
        <end position="288"/>
    </location>
</feature>
<evidence type="ECO:0000256" key="1">
    <source>
        <dbReference type="SAM" id="Phobius"/>
    </source>
</evidence>
<gene>
    <name evidence="2" type="ORF">PCON_08408</name>
</gene>
<evidence type="ECO:0000313" key="3">
    <source>
        <dbReference type="Proteomes" id="UP000018144"/>
    </source>
</evidence>
<accession>U4L0M0</accession>
<keyword evidence="1" id="KW-0472">Membrane</keyword>
<keyword evidence="1" id="KW-0812">Transmembrane</keyword>
<keyword evidence="1" id="KW-1133">Transmembrane helix</keyword>
<dbReference type="OrthoDB" id="5366688at2759"/>
<name>U4L0M0_PYROM</name>
<organism evidence="2 3">
    <name type="scientific">Pyronema omphalodes (strain CBS 100304)</name>
    <name type="common">Pyronema confluens</name>
    <dbReference type="NCBI Taxonomy" id="1076935"/>
    <lineage>
        <taxon>Eukaryota</taxon>
        <taxon>Fungi</taxon>
        <taxon>Dikarya</taxon>
        <taxon>Ascomycota</taxon>
        <taxon>Pezizomycotina</taxon>
        <taxon>Pezizomycetes</taxon>
        <taxon>Pezizales</taxon>
        <taxon>Pyronemataceae</taxon>
        <taxon>Pyronema</taxon>
    </lineage>
</organism>
<dbReference type="Proteomes" id="UP000018144">
    <property type="component" value="Unassembled WGS sequence"/>
</dbReference>
<keyword evidence="3" id="KW-1185">Reference proteome</keyword>
<dbReference type="eggNOG" id="ENOG502SPG3">
    <property type="taxonomic scope" value="Eukaryota"/>
</dbReference>
<proteinExistence type="predicted"/>
<feature type="transmembrane region" description="Helical" evidence="1">
    <location>
        <begin position="78"/>
        <end position="99"/>
    </location>
</feature>
<dbReference type="AlphaFoldDB" id="U4L0M0"/>
<protein>
    <submittedName>
        <fullName evidence="2">Uncharacterized protein</fullName>
    </submittedName>
</protein>
<dbReference type="EMBL" id="HF935432">
    <property type="protein sequence ID" value="CCX08815.1"/>
    <property type="molecule type" value="Genomic_DNA"/>
</dbReference>
<feature type="transmembrane region" description="Helical" evidence="1">
    <location>
        <begin position="51"/>
        <end position="72"/>
    </location>
</feature>